<dbReference type="GeneID" id="106555574"/>
<name>A0A6I9Z0U9_9SAUR</name>
<gene>
    <name evidence="2" type="primary">LOC106555574</name>
</gene>
<dbReference type="Proteomes" id="UP000504617">
    <property type="component" value="Unplaced"/>
</dbReference>
<reference evidence="2" key="1">
    <citation type="submission" date="2025-08" db="UniProtKB">
        <authorList>
            <consortium name="RefSeq"/>
        </authorList>
    </citation>
    <scope>IDENTIFICATION</scope>
    <source>
        <tissue evidence="2">Skeletal muscle</tissue>
    </source>
</reference>
<organism evidence="1 2">
    <name type="scientific">Thamnophis sirtalis</name>
    <dbReference type="NCBI Taxonomy" id="35019"/>
    <lineage>
        <taxon>Eukaryota</taxon>
        <taxon>Metazoa</taxon>
        <taxon>Chordata</taxon>
        <taxon>Craniata</taxon>
        <taxon>Vertebrata</taxon>
        <taxon>Euteleostomi</taxon>
        <taxon>Lepidosauria</taxon>
        <taxon>Squamata</taxon>
        <taxon>Bifurcata</taxon>
        <taxon>Unidentata</taxon>
        <taxon>Episquamata</taxon>
        <taxon>Toxicofera</taxon>
        <taxon>Serpentes</taxon>
        <taxon>Colubroidea</taxon>
        <taxon>Colubridae</taxon>
        <taxon>Natricinae</taxon>
        <taxon>Thamnophis</taxon>
    </lineage>
</organism>
<protein>
    <submittedName>
        <fullName evidence="2">Usherin-like</fullName>
    </submittedName>
</protein>
<dbReference type="OrthoDB" id="9024956at2759"/>
<keyword evidence="1" id="KW-1185">Reference proteome</keyword>
<dbReference type="AlphaFoldDB" id="A0A6I9Z0U9"/>
<dbReference type="RefSeq" id="XP_013929924.1">
    <property type="nucleotide sequence ID" value="XM_014074449.1"/>
</dbReference>
<accession>A0A6I9Z0U9</accession>
<proteinExistence type="predicted"/>
<evidence type="ECO:0000313" key="1">
    <source>
        <dbReference type="Proteomes" id="UP000504617"/>
    </source>
</evidence>
<dbReference type="KEGG" id="tsr:106555574"/>
<sequence>MHLEGLSDTKIPGPASPLSIHSSRNISVLQGPSQSQIEDRFSQDSLHRSISQLIEASEKKSSVENTVWDAIIHGHDSNLCADNEDLVSTIKSFSTVTKPHTSFTDTHL</sequence>
<evidence type="ECO:0000313" key="2">
    <source>
        <dbReference type="RefSeq" id="XP_013929924.1"/>
    </source>
</evidence>